<dbReference type="AlphaFoldDB" id="A0AAV7E7Z5"/>
<name>A0AAV7E7Z5_ARIFI</name>
<dbReference type="InterPro" id="IPR004330">
    <property type="entry name" value="FAR1_DNA_bnd_dom"/>
</dbReference>
<dbReference type="Proteomes" id="UP000825729">
    <property type="component" value="Unassembled WGS sequence"/>
</dbReference>
<dbReference type="EMBL" id="JAINDJ010000006">
    <property type="protein sequence ID" value="KAG9444844.1"/>
    <property type="molecule type" value="Genomic_DNA"/>
</dbReference>
<accession>A0AAV7E7Z5</accession>
<dbReference type="PANTHER" id="PTHR46328">
    <property type="entry name" value="FAR-RED IMPAIRED RESPONSIVE (FAR1) FAMILY PROTEIN-RELATED"/>
    <property type="match status" value="1"/>
</dbReference>
<reference evidence="2 3" key="1">
    <citation type="submission" date="2021-07" db="EMBL/GenBank/DDBJ databases">
        <title>The Aristolochia fimbriata genome: insights into angiosperm evolution, floral development and chemical biosynthesis.</title>
        <authorList>
            <person name="Jiao Y."/>
        </authorList>
    </citation>
    <scope>NUCLEOTIDE SEQUENCE [LARGE SCALE GENOMIC DNA]</scope>
    <source>
        <strain evidence="2">IBCAS-2021</strain>
        <tissue evidence="2">Leaf</tissue>
    </source>
</reference>
<keyword evidence="3" id="KW-1185">Reference proteome</keyword>
<organism evidence="2 3">
    <name type="scientific">Aristolochia fimbriata</name>
    <name type="common">White veined hardy Dutchman's pipe vine</name>
    <dbReference type="NCBI Taxonomy" id="158543"/>
    <lineage>
        <taxon>Eukaryota</taxon>
        <taxon>Viridiplantae</taxon>
        <taxon>Streptophyta</taxon>
        <taxon>Embryophyta</taxon>
        <taxon>Tracheophyta</taxon>
        <taxon>Spermatophyta</taxon>
        <taxon>Magnoliopsida</taxon>
        <taxon>Magnoliidae</taxon>
        <taxon>Piperales</taxon>
        <taxon>Aristolochiaceae</taxon>
        <taxon>Aristolochia</taxon>
    </lineage>
</organism>
<sequence length="184" mass="21092">MEATQGDKESEVRETLDDITVEVDDPVPREGLEFQKLDDVYQYYNRYAWIKGFSIRKGNMVRRKNGVPCFRSFVCSKEGKRREDKQRQNVQDPRLETRVGCEACMVMSINSDDSYRVSRFKEEHNHPVVASPTKSQFLASQRSINGVQASQIEFTISSGIALRQAFELQSRQVGGQENLGFLLT</sequence>
<protein>
    <recommendedName>
        <fullName evidence="1">FAR1 domain-containing protein</fullName>
    </recommendedName>
</protein>
<evidence type="ECO:0000259" key="1">
    <source>
        <dbReference type="Pfam" id="PF03101"/>
    </source>
</evidence>
<evidence type="ECO:0000313" key="3">
    <source>
        <dbReference type="Proteomes" id="UP000825729"/>
    </source>
</evidence>
<gene>
    <name evidence="2" type="ORF">H6P81_016184</name>
</gene>
<dbReference type="Pfam" id="PF03101">
    <property type="entry name" value="FAR1"/>
    <property type="match status" value="1"/>
</dbReference>
<proteinExistence type="predicted"/>
<feature type="domain" description="FAR1" evidence="1">
    <location>
        <begin position="42"/>
        <end position="129"/>
    </location>
</feature>
<dbReference type="PANTHER" id="PTHR46328:SF34">
    <property type="entry name" value="PROTEIN FAR1-RELATED SEQUENCE 5-LIKE"/>
    <property type="match status" value="1"/>
</dbReference>
<evidence type="ECO:0000313" key="2">
    <source>
        <dbReference type="EMBL" id="KAG9444844.1"/>
    </source>
</evidence>
<comment type="caution">
    <text evidence="2">The sequence shown here is derived from an EMBL/GenBank/DDBJ whole genome shotgun (WGS) entry which is preliminary data.</text>
</comment>